<dbReference type="Gene3D" id="3.30.530.20">
    <property type="match status" value="1"/>
</dbReference>
<dbReference type="GeneID" id="69118315"/>
<sequence length="163" mass="18276">MDTVEVSTDVRVPPAEAYAFLLDFPGYADYSEYLRSVRQRGDGGAGTEYDLTFAWWKLQHTVRSRVTDTDEPNEISWRVLGDLRASGKWLVEETDEGSRVTLVVTYDADSASGVLDLPALVSLDWVVERVVGLVVDEGRRVVERVVADLEGKRRPVELTVETK</sequence>
<organism evidence="1 2">
    <name type="scientific">Halobacterium litoreum</name>
    <dbReference type="NCBI Taxonomy" id="2039234"/>
    <lineage>
        <taxon>Archaea</taxon>
        <taxon>Methanobacteriati</taxon>
        <taxon>Methanobacteriota</taxon>
        <taxon>Stenosarchaea group</taxon>
        <taxon>Halobacteria</taxon>
        <taxon>Halobacteriales</taxon>
        <taxon>Halobacteriaceae</taxon>
        <taxon>Halobacterium</taxon>
    </lineage>
</organism>
<name>A0ABD5NHG7_9EURY</name>
<dbReference type="EMBL" id="JBHRWN010000002">
    <property type="protein sequence ID" value="MFC3478673.1"/>
    <property type="molecule type" value="Genomic_DNA"/>
</dbReference>
<evidence type="ECO:0000313" key="1">
    <source>
        <dbReference type="EMBL" id="MFC3478673.1"/>
    </source>
</evidence>
<evidence type="ECO:0000313" key="2">
    <source>
        <dbReference type="Proteomes" id="UP001595660"/>
    </source>
</evidence>
<comment type="caution">
    <text evidence="1">The sequence shown here is derived from an EMBL/GenBank/DDBJ whole genome shotgun (WGS) entry which is preliminary data.</text>
</comment>
<dbReference type="SUPFAM" id="SSF55961">
    <property type="entry name" value="Bet v1-like"/>
    <property type="match status" value="1"/>
</dbReference>
<dbReference type="CDD" id="cd07812">
    <property type="entry name" value="SRPBCC"/>
    <property type="match status" value="1"/>
</dbReference>
<keyword evidence="2" id="KW-1185">Reference proteome</keyword>
<dbReference type="InterPro" id="IPR023393">
    <property type="entry name" value="START-like_dom_sf"/>
</dbReference>
<dbReference type="Proteomes" id="UP001595660">
    <property type="component" value="Unassembled WGS sequence"/>
</dbReference>
<accession>A0ABD5NHG7</accession>
<proteinExistence type="predicted"/>
<gene>
    <name evidence="1" type="ORF">ACFOKC_13160</name>
</gene>
<protein>
    <submittedName>
        <fullName evidence="1">SRPBCC family protein</fullName>
    </submittedName>
</protein>
<reference evidence="1 2" key="1">
    <citation type="journal article" date="2019" name="Int. J. Syst. Evol. Microbiol.">
        <title>The Global Catalogue of Microorganisms (GCM) 10K type strain sequencing project: providing services to taxonomists for standard genome sequencing and annotation.</title>
        <authorList>
            <consortium name="The Broad Institute Genomics Platform"/>
            <consortium name="The Broad Institute Genome Sequencing Center for Infectious Disease"/>
            <person name="Wu L."/>
            <person name="Ma J."/>
        </authorList>
    </citation>
    <scope>NUCLEOTIDE SEQUENCE [LARGE SCALE GENOMIC DNA]</scope>
    <source>
        <strain evidence="1 2">CGMCC 1.12562</strain>
    </source>
</reference>
<dbReference type="RefSeq" id="WP_232569999.1">
    <property type="nucleotide sequence ID" value="NZ_CP089466.1"/>
</dbReference>
<dbReference type="AlphaFoldDB" id="A0ABD5NHG7"/>
<dbReference type="Pfam" id="PF10604">
    <property type="entry name" value="Polyketide_cyc2"/>
    <property type="match status" value="1"/>
</dbReference>
<dbReference type="InterPro" id="IPR019587">
    <property type="entry name" value="Polyketide_cyclase/dehydratase"/>
</dbReference>